<accession>A0A364Y8F2</accession>
<reference evidence="9 10" key="1">
    <citation type="submission" date="2018-06" db="EMBL/GenBank/DDBJ databases">
        <title>Chryseolinea flavus sp. nov., a member of the phylum Bacteroidetes isolated from soil.</title>
        <authorList>
            <person name="Li Y."/>
            <person name="Wang J."/>
        </authorList>
    </citation>
    <scope>NUCLEOTIDE SEQUENCE [LARGE SCALE GENOMIC DNA]</scope>
    <source>
        <strain evidence="9 10">SDU1-6</strain>
    </source>
</reference>
<feature type="chain" id="PRO_5016967860" evidence="6">
    <location>
        <begin position="18"/>
        <end position="575"/>
    </location>
</feature>
<dbReference type="OrthoDB" id="9792139at2"/>
<evidence type="ECO:0000256" key="3">
    <source>
        <dbReference type="ARBA" id="ARBA00022729"/>
    </source>
</evidence>
<evidence type="ECO:0000256" key="4">
    <source>
        <dbReference type="ARBA" id="ARBA00023136"/>
    </source>
</evidence>
<keyword evidence="10" id="KW-1185">Reference proteome</keyword>
<keyword evidence="5" id="KW-0998">Cell outer membrane</keyword>
<dbReference type="Gene3D" id="1.25.40.390">
    <property type="match status" value="1"/>
</dbReference>
<evidence type="ECO:0000256" key="2">
    <source>
        <dbReference type="ARBA" id="ARBA00006275"/>
    </source>
</evidence>
<dbReference type="GO" id="GO:0009279">
    <property type="term" value="C:cell outer membrane"/>
    <property type="evidence" value="ECO:0007669"/>
    <property type="project" value="UniProtKB-SubCell"/>
</dbReference>
<dbReference type="Pfam" id="PF14322">
    <property type="entry name" value="SusD-like_3"/>
    <property type="match status" value="1"/>
</dbReference>
<feature type="domain" description="RagB/SusD" evidence="7">
    <location>
        <begin position="378"/>
        <end position="575"/>
    </location>
</feature>
<keyword evidence="3 6" id="KW-0732">Signal</keyword>
<comment type="similarity">
    <text evidence="2">Belongs to the SusD family.</text>
</comment>
<keyword evidence="4" id="KW-0472">Membrane</keyword>
<evidence type="ECO:0000259" key="7">
    <source>
        <dbReference type="Pfam" id="PF07980"/>
    </source>
</evidence>
<dbReference type="InterPro" id="IPR012944">
    <property type="entry name" value="SusD_RagB_dom"/>
</dbReference>
<evidence type="ECO:0000256" key="1">
    <source>
        <dbReference type="ARBA" id="ARBA00004442"/>
    </source>
</evidence>
<organism evidence="9 10">
    <name type="scientific">Pseudochryseolinea flava</name>
    <dbReference type="NCBI Taxonomy" id="2059302"/>
    <lineage>
        <taxon>Bacteria</taxon>
        <taxon>Pseudomonadati</taxon>
        <taxon>Bacteroidota</taxon>
        <taxon>Cytophagia</taxon>
        <taxon>Cytophagales</taxon>
        <taxon>Fulvivirgaceae</taxon>
        <taxon>Pseudochryseolinea</taxon>
    </lineage>
</organism>
<sequence length="575" mass="64742">MKSIRFIVLALSLLAMAGCDDSYIDMTNRFGSSTDTFYKTKADYDAALGGVYYTLYLAGGNVFGEEHISASLLDDVMLGGGGPDDQGAKNVDNFVDPNDDTYGDLWKETYRGMFRANNIIERLAETDLSEDFANAEDEAAYKNQVLGEMYFMRGFLLFRGAKFFGGMPLMITTSTPTTTPRASFTETFGQIAADIKQAIELLPEIDPASIPESEFGHTNHWVAQAYLARVYLFYTGYMTNIEGQSTSELPLPTGGSLTKQNVIDELTDCVNNSGYELQSDFRNLWPYSYVNTSAGTEKYPWAADEGLQWAGQDGFNSTVGSGNKEVMFSLRYTFGNWQWVKGQRTTNRASLFFGLRGNSSLQPFGEGWGWGTVHPDFFEQWNDDDERKLGSVLRTNVAEEGTAGYVQDKGDNETGLFNKKYMHLQYTVGPDMKGLFNYIYGWTDTDMQLRHAQDFYYMRFADVLLMLSELTEDAQYMNQVRNRAGLDDVVYSLDALKQERLHEFAFEGLRWFDLVRWGDVDDPAKNFYDNTVAVRNSGVPASYKINYPAATKGLVSIPESEIRLSNGVYKQNPGW</sequence>
<dbReference type="AlphaFoldDB" id="A0A364Y8F2"/>
<dbReference type="EMBL" id="QMFY01000002">
    <property type="protein sequence ID" value="RAW02414.1"/>
    <property type="molecule type" value="Genomic_DNA"/>
</dbReference>
<evidence type="ECO:0000259" key="8">
    <source>
        <dbReference type="Pfam" id="PF14322"/>
    </source>
</evidence>
<name>A0A364Y8F2_9BACT</name>
<dbReference type="Proteomes" id="UP000251889">
    <property type="component" value="Unassembled WGS sequence"/>
</dbReference>
<evidence type="ECO:0000313" key="9">
    <source>
        <dbReference type="EMBL" id="RAW02414.1"/>
    </source>
</evidence>
<protein>
    <submittedName>
        <fullName evidence="9">RagB/SusD family nutrient uptake outer membrane protein</fullName>
    </submittedName>
</protein>
<evidence type="ECO:0000256" key="5">
    <source>
        <dbReference type="ARBA" id="ARBA00023237"/>
    </source>
</evidence>
<proteinExistence type="inferred from homology"/>
<feature type="signal peptide" evidence="6">
    <location>
        <begin position="1"/>
        <end position="17"/>
    </location>
</feature>
<dbReference type="InterPro" id="IPR011990">
    <property type="entry name" value="TPR-like_helical_dom_sf"/>
</dbReference>
<dbReference type="Pfam" id="PF07980">
    <property type="entry name" value="SusD_RagB"/>
    <property type="match status" value="1"/>
</dbReference>
<feature type="domain" description="SusD-like N-terminal" evidence="8">
    <location>
        <begin position="90"/>
        <end position="232"/>
    </location>
</feature>
<evidence type="ECO:0000313" key="10">
    <source>
        <dbReference type="Proteomes" id="UP000251889"/>
    </source>
</evidence>
<dbReference type="SUPFAM" id="SSF48452">
    <property type="entry name" value="TPR-like"/>
    <property type="match status" value="1"/>
</dbReference>
<dbReference type="PROSITE" id="PS51257">
    <property type="entry name" value="PROKAR_LIPOPROTEIN"/>
    <property type="match status" value="1"/>
</dbReference>
<gene>
    <name evidence="9" type="ORF">DQQ10_06295</name>
</gene>
<evidence type="ECO:0000256" key="6">
    <source>
        <dbReference type="SAM" id="SignalP"/>
    </source>
</evidence>
<dbReference type="InterPro" id="IPR033985">
    <property type="entry name" value="SusD-like_N"/>
</dbReference>
<comment type="subcellular location">
    <subcellularLocation>
        <location evidence="1">Cell outer membrane</location>
    </subcellularLocation>
</comment>
<comment type="caution">
    <text evidence="9">The sequence shown here is derived from an EMBL/GenBank/DDBJ whole genome shotgun (WGS) entry which is preliminary data.</text>
</comment>